<protein>
    <recommendedName>
        <fullName evidence="1">DUF8152 domain-containing protein</fullName>
    </recommendedName>
</protein>
<evidence type="ECO:0000313" key="3">
    <source>
        <dbReference type="Proteomes" id="UP000289691"/>
    </source>
</evidence>
<dbReference type="Proteomes" id="UP000289691">
    <property type="component" value="Unassembled WGS sequence"/>
</dbReference>
<keyword evidence="3" id="KW-1185">Reference proteome</keyword>
<organism evidence="2 3">
    <name type="scientific">Halorientalis pallida</name>
    <dbReference type="NCBI Taxonomy" id="2479928"/>
    <lineage>
        <taxon>Archaea</taxon>
        <taxon>Methanobacteriati</taxon>
        <taxon>Methanobacteriota</taxon>
        <taxon>Stenosarchaea group</taxon>
        <taxon>Halobacteria</taxon>
        <taxon>Halobacteriales</taxon>
        <taxon>Haloarculaceae</taxon>
        <taxon>Halorientalis</taxon>
    </lineage>
</organism>
<dbReference type="RefSeq" id="WP_129067965.1">
    <property type="nucleotide sequence ID" value="NZ_RDFA01000002.1"/>
</dbReference>
<dbReference type="AlphaFoldDB" id="A0A498KWJ9"/>
<sequence>MPDDLETGDPTAMDRAALAAALHTHLAATEELPIDPTANRWLGEAQAAAADVADGSAPDAVVTKRARQVVHLLESAGDLDNDTAVRHVDAALAMAEELVKRGDGD</sequence>
<name>A0A498KWJ9_9EURY</name>
<accession>A0A498KWJ9</accession>
<reference evidence="2 3" key="1">
    <citation type="submission" date="2019-01" db="EMBL/GenBank/DDBJ databases">
        <title>Halorientalis sp. F13-25 a new haloarchaeum isolated from hypersaline water.</title>
        <authorList>
            <person name="Ana D.-V."/>
            <person name="Cristina S.-P."/>
            <person name="Antonio V."/>
        </authorList>
    </citation>
    <scope>NUCLEOTIDE SEQUENCE [LARGE SCALE GENOMIC DNA]</scope>
    <source>
        <strain evidence="2 3">F13-25</strain>
    </source>
</reference>
<evidence type="ECO:0000313" key="2">
    <source>
        <dbReference type="EMBL" id="RXK50001.1"/>
    </source>
</evidence>
<gene>
    <name evidence="2" type="ORF">EAF64_05365</name>
</gene>
<dbReference type="Pfam" id="PF26479">
    <property type="entry name" value="DUF8152"/>
    <property type="match status" value="1"/>
</dbReference>
<dbReference type="EMBL" id="RDFA01000002">
    <property type="protein sequence ID" value="RXK50001.1"/>
    <property type="molecule type" value="Genomic_DNA"/>
</dbReference>
<comment type="caution">
    <text evidence="2">The sequence shown here is derived from an EMBL/GenBank/DDBJ whole genome shotgun (WGS) entry which is preliminary data.</text>
</comment>
<feature type="domain" description="DUF8152" evidence="1">
    <location>
        <begin position="20"/>
        <end position="101"/>
    </location>
</feature>
<dbReference type="InterPro" id="IPR058465">
    <property type="entry name" value="DUF8152"/>
</dbReference>
<evidence type="ECO:0000259" key="1">
    <source>
        <dbReference type="Pfam" id="PF26479"/>
    </source>
</evidence>
<dbReference type="OrthoDB" id="204708at2157"/>
<proteinExistence type="predicted"/>